<name>A0A6G1QZV6_CHAAH</name>
<evidence type="ECO:0000259" key="4">
    <source>
        <dbReference type="SMART" id="SM00043"/>
    </source>
</evidence>
<comment type="similarity">
    <text evidence="1">Belongs to the cystatin family.</text>
</comment>
<evidence type="ECO:0000256" key="1">
    <source>
        <dbReference type="ARBA" id="ARBA00009403"/>
    </source>
</evidence>
<dbReference type="GO" id="GO:0006955">
    <property type="term" value="P:immune response"/>
    <property type="evidence" value="ECO:0007669"/>
    <property type="project" value="InterPro"/>
</dbReference>
<keyword evidence="6" id="KW-1185">Reference proteome</keyword>
<dbReference type="AlphaFoldDB" id="A0A6G1QZV6"/>
<dbReference type="InterPro" id="IPR000010">
    <property type="entry name" value="Cystatin_dom"/>
</dbReference>
<evidence type="ECO:0000313" key="6">
    <source>
        <dbReference type="Proteomes" id="UP000503349"/>
    </source>
</evidence>
<organism evidence="5 6">
    <name type="scientific">Channa argus</name>
    <name type="common">Northern snakehead</name>
    <name type="synonym">Ophicephalus argus</name>
    <dbReference type="NCBI Taxonomy" id="215402"/>
    <lineage>
        <taxon>Eukaryota</taxon>
        <taxon>Metazoa</taxon>
        <taxon>Chordata</taxon>
        <taxon>Craniata</taxon>
        <taxon>Vertebrata</taxon>
        <taxon>Euteleostomi</taxon>
        <taxon>Actinopterygii</taxon>
        <taxon>Neopterygii</taxon>
        <taxon>Teleostei</taxon>
        <taxon>Neoteleostei</taxon>
        <taxon>Acanthomorphata</taxon>
        <taxon>Anabantaria</taxon>
        <taxon>Anabantiformes</taxon>
        <taxon>Channoidei</taxon>
        <taxon>Channidae</taxon>
        <taxon>Channa</taxon>
    </lineage>
</organism>
<dbReference type="CDD" id="cd00042">
    <property type="entry name" value="CY"/>
    <property type="match status" value="1"/>
</dbReference>
<evidence type="ECO:0000256" key="3">
    <source>
        <dbReference type="SAM" id="SignalP"/>
    </source>
</evidence>
<dbReference type="GO" id="GO:0031643">
    <property type="term" value="P:positive regulation of myelination"/>
    <property type="evidence" value="ECO:0007669"/>
    <property type="project" value="TreeGrafter"/>
</dbReference>
<dbReference type="EMBL" id="CM015712">
    <property type="protein sequence ID" value="KAF3707863.1"/>
    <property type="molecule type" value="Genomic_DNA"/>
</dbReference>
<dbReference type="SUPFAM" id="SSF54403">
    <property type="entry name" value="Cystatin/monellin"/>
    <property type="match status" value="1"/>
</dbReference>
<protein>
    <submittedName>
        <fullName evidence="5">Cystatin-F Cystatin-7 Cystatin-like metastasis-associated protein</fullName>
    </submittedName>
</protein>
<dbReference type="Pfam" id="PF00031">
    <property type="entry name" value="Cystatin"/>
    <property type="match status" value="1"/>
</dbReference>
<dbReference type="GO" id="GO:0004869">
    <property type="term" value="F:cysteine-type endopeptidase inhibitor activity"/>
    <property type="evidence" value="ECO:0007669"/>
    <property type="project" value="InterPro"/>
</dbReference>
<reference evidence="5 6" key="1">
    <citation type="submission" date="2019-02" db="EMBL/GenBank/DDBJ databases">
        <title>Opniocepnalus argus genome.</title>
        <authorList>
            <person name="Zhou C."/>
            <person name="Xiao S."/>
        </authorList>
    </citation>
    <scope>NUCLEOTIDE SEQUENCE [LARGE SCALE GENOMIC DNA]</scope>
    <source>
        <strain evidence="5">OARG1902GOOAL</strain>
        <tissue evidence="5">Muscle</tissue>
    </source>
</reference>
<dbReference type="InterPro" id="IPR046350">
    <property type="entry name" value="Cystatin_sf"/>
</dbReference>
<dbReference type="Gene3D" id="3.10.450.10">
    <property type="match status" value="1"/>
</dbReference>
<evidence type="ECO:0000256" key="2">
    <source>
        <dbReference type="ARBA" id="ARBA00023157"/>
    </source>
</evidence>
<feature type="signal peptide" evidence="3">
    <location>
        <begin position="1"/>
        <end position="19"/>
    </location>
</feature>
<proteinExistence type="inferred from homology"/>
<dbReference type="GO" id="GO:0005794">
    <property type="term" value="C:Golgi apparatus"/>
    <property type="evidence" value="ECO:0007669"/>
    <property type="project" value="TreeGrafter"/>
</dbReference>
<dbReference type="OrthoDB" id="9929365at2759"/>
<dbReference type="PANTHER" id="PTHR47141:SF1">
    <property type="entry name" value="CYSTATIN-F"/>
    <property type="match status" value="1"/>
</dbReference>
<dbReference type="GO" id="GO:1903979">
    <property type="term" value="P:negative regulation of microglial cell activation"/>
    <property type="evidence" value="ECO:0007669"/>
    <property type="project" value="TreeGrafter"/>
</dbReference>
<dbReference type="FunFam" id="3.10.450.10:FF:000004">
    <property type="entry name" value="Cystatin C"/>
    <property type="match status" value="1"/>
</dbReference>
<dbReference type="PANTHER" id="PTHR47141">
    <property type="entry name" value="CYSTATIN-F"/>
    <property type="match status" value="1"/>
</dbReference>
<feature type="chain" id="PRO_5026104756" evidence="3">
    <location>
        <begin position="20"/>
        <end position="140"/>
    </location>
</feature>
<gene>
    <name evidence="5" type="ORF">EXN66_Car001036</name>
</gene>
<dbReference type="InterPro" id="IPR042886">
    <property type="entry name" value="Cystatin-F"/>
</dbReference>
<keyword evidence="2" id="KW-1015">Disulfide bond</keyword>
<feature type="domain" description="Cystatin" evidence="4">
    <location>
        <begin position="27"/>
        <end position="139"/>
    </location>
</feature>
<evidence type="ECO:0000313" key="5">
    <source>
        <dbReference type="EMBL" id="KAF3707863.1"/>
    </source>
</evidence>
<dbReference type="GO" id="GO:0005770">
    <property type="term" value="C:late endosome"/>
    <property type="evidence" value="ECO:0007669"/>
    <property type="project" value="TreeGrafter"/>
</dbReference>
<reference evidence="6" key="2">
    <citation type="submission" date="2019-02" db="EMBL/GenBank/DDBJ databases">
        <title>Opniocepnalus argus Var Kimnra genome.</title>
        <authorList>
            <person name="Zhou C."/>
            <person name="Xiao S."/>
        </authorList>
    </citation>
    <scope>NUCLEOTIDE SEQUENCE [LARGE SCALE GENOMIC DNA]</scope>
</reference>
<dbReference type="GO" id="GO:0005764">
    <property type="term" value="C:lysosome"/>
    <property type="evidence" value="ECO:0007669"/>
    <property type="project" value="TreeGrafter"/>
</dbReference>
<dbReference type="GO" id="GO:0005783">
    <property type="term" value="C:endoplasmic reticulum"/>
    <property type="evidence" value="ECO:0007669"/>
    <property type="project" value="TreeGrafter"/>
</dbReference>
<dbReference type="SMART" id="SM00043">
    <property type="entry name" value="CY"/>
    <property type="match status" value="1"/>
</dbReference>
<sequence length="140" mass="15983">MSLKTTLLLLLGVLERSLAVSSHHGRSMPGSPYNISTDDKSLQKVVLKAAYSFNNQSNDAFLFKPSAIHRAQTQVVKGIRYIVDFDISRTVCHKRNKNNNLTNCDFQPAGRLHQTFRCHFEMWMIPWTNENKIQVFTCGP</sequence>
<dbReference type="GO" id="GO:0005615">
    <property type="term" value="C:extracellular space"/>
    <property type="evidence" value="ECO:0007669"/>
    <property type="project" value="TreeGrafter"/>
</dbReference>
<dbReference type="Proteomes" id="UP000503349">
    <property type="component" value="Chromosome 1"/>
</dbReference>
<accession>A0A6G1QZV6</accession>
<keyword evidence="3" id="KW-0732">Signal</keyword>